<dbReference type="EMBL" id="CP052757">
    <property type="protein sequence ID" value="QJW34857.1"/>
    <property type="molecule type" value="Genomic_DNA"/>
</dbReference>
<keyword evidence="5" id="KW-0627">Porphyrin biosynthesis</keyword>
<dbReference type="FunFam" id="3.40.1010.10:FF:000001">
    <property type="entry name" value="Siroheme synthase"/>
    <property type="match status" value="1"/>
</dbReference>
<reference evidence="10" key="1">
    <citation type="journal article" date="2022" name="Int. J. Syst. Evol. Microbiol.">
        <title>Cellulosimicrobium protaetiae sp. nov., isolated from the gut of the larva of Protaetia brevitarsis seulensis.</title>
        <authorList>
            <person name="Le Han H."/>
            <person name="Nguyen T.T.H."/>
            <person name="Li Z."/>
            <person name="Shin N.R."/>
            <person name="Kim S.G."/>
        </authorList>
    </citation>
    <scope>NUCLEOTIDE SEQUENCE [LARGE SCALE GENOMIC DNA]</scope>
    <source>
        <strain evidence="10">BI34</strain>
    </source>
</reference>
<evidence type="ECO:0000256" key="1">
    <source>
        <dbReference type="ARBA" id="ARBA00012162"/>
    </source>
</evidence>
<evidence type="ECO:0000259" key="8">
    <source>
        <dbReference type="Pfam" id="PF00590"/>
    </source>
</evidence>
<accession>A0A6M5U8L2</accession>
<dbReference type="Gene3D" id="3.40.1010.10">
    <property type="entry name" value="Cobalt-precorrin-4 Transmethylase, Domain 1"/>
    <property type="match status" value="1"/>
</dbReference>
<dbReference type="GO" id="GO:0032259">
    <property type="term" value="P:methylation"/>
    <property type="evidence" value="ECO:0007669"/>
    <property type="project" value="UniProtKB-KW"/>
</dbReference>
<dbReference type="GO" id="GO:0051266">
    <property type="term" value="F:sirohydrochlorin ferrochelatase activity"/>
    <property type="evidence" value="ECO:0007669"/>
    <property type="project" value="InterPro"/>
</dbReference>
<dbReference type="GO" id="GO:0051287">
    <property type="term" value="F:NAD binding"/>
    <property type="evidence" value="ECO:0007669"/>
    <property type="project" value="InterPro"/>
</dbReference>
<name>A0A6M5U8L2_9MICO</name>
<dbReference type="AlphaFoldDB" id="A0A6M5U8L2"/>
<dbReference type="NCBIfam" id="NF004790">
    <property type="entry name" value="PRK06136.1"/>
    <property type="match status" value="1"/>
</dbReference>
<dbReference type="InterPro" id="IPR036291">
    <property type="entry name" value="NAD(P)-bd_dom_sf"/>
</dbReference>
<feature type="active site" description="Proton acceptor" evidence="6">
    <location>
        <position position="246"/>
    </location>
</feature>
<dbReference type="Proteomes" id="UP000451354">
    <property type="component" value="Chromosome"/>
</dbReference>
<dbReference type="Pfam" id="PF00590">
    <property type="entry name" value="TP_methylase"/>
    <property type="match status" value="1"/>
</dbReference>
<dbReference type="InterPro" id="IPR014776">
    <property type="entry name" value="4pyrrole_Mease_sub2"/>
</dbReference>
<feature type="active site" description="Proton donor" evidence="6">
    <location>
        <position position="268"/>
    </location>
</feature>
<dbReference type="InterPro" id="IPR014777">
    <property type="entry name" value="4pyrrole_Mease_sub1"/>
</dbReference>
<dbReference type="Gene3D" id="3.30.950.10">
    <property type="entry name" value="Methyltransferase, Cobalt-precorrin-4 Transmethylase, Domain 2"/>
    <property type="match status" value="1"/>
</dbReference>
<proteinExistence type="predicted"/>
<dbReference type="InterPro" id="IPR006366">
    <property type="entry name" value="CobA/CysG_C"/>
</dbReference>
<evidence type="ECO:0000313" key="10">
    <source>
        <dbReference type="Proteomes" id="UP000451354"/>
    </source>
</evidence>
<dbReference type="InterPro" id="IPR012409">
    <property type="entry name" value="Sirohaem_synth"/>
</dbReference>
<evidence type="ECO:0000256" key="6">
    <source>
        <dbReference type="PIRSR" id="PIRSR036426-1"/>
    </source>
</evidence>
<dbReference type="Gene3D" id="3.40.50.720">
    <property type="entry name" value="NAD(P)-binding Rossmann-like Domain"/>
    <property type="match status" value="1"/>
</dbReference>
<protein>
    <recommendedName>
        <fullName evidence="1">uroporphyrinogen-III C-methyltransferase</fullName>
        <ecNumber evidence="1">2.1.1.107</ecNumber>
    </recommendedName>
</protein>
<organism evidence="9 10">
    <name type="scientific">Cellulosimicrobium protaetiae</name>
    <dbReference type="NCBI Taxonomy" id="2587808"/>
    <lineage>
        <taxon>Bacteria</taxon>
        <taxon>Bacillati</taxon>
        <taxon>Actinomycetota</taxon>
        <taxon>Actinomycetes</taxon>
        <taxon>Micrococcales</taxon>
        <taxon>Promicromonosporaceae</taxon>
        <taxon>Cellulosimicrobium</taxon>
    </lineage>
</organism>
<dbReference type="InterPro" id="IPR000878">
    <property type="entry name" value="4pyrrol_Mease"/>
</dbReference>
<feature type="compositionally biased region" description="Basic and acidic residues" evidence="7">
    <location>
        <begin position="167"/>
        <end position="185"/>
    </location>
</feature>
<keyword evidence="10" id="KW-1185">Reference proteome</keyword>
<feature type="domain" description="Tetrapyrrole methylase" evidence="8">
    <location>
        <begin position="216"/>
        <end position="423"/>
    </location>
</feature>
<keyword evidence="2 9" id="KW-0489">Methyltransferase</keyword>
<dbReference type="GO" id="GO:0009236">
    <property type="term" value="P:cobalamin biosynthetic process"/>
    <property type="evidence" value="ECO:0007669"/>
    <property type="project" value="InterPro"/>
</dbReference>
<feature type="region of interest" description="Disordered" evidence="7">
    <location>
        <begin position="157"/>
        <end position="185"/>
    </location>
</feature>
<dbReference type="PANTHER" id="PTHR45790:SF3">
    <property type="entry name" value="S-ADENOSYL-L-METHIONINE-DEPENDENT UROPORPHYRINOGEN III METHYLTRANSFERASE, CHLOROPLASTIC"/>
    <property type="match status" value="1"/>
</dbReference>
<sequence length="455" mass="46423">MTTLLGLDLAGRTVLVAGGGPVAARRARAMADDGAHVRVVAPQVCEDLRDLVTASLHAPLLAPSSAQPLPDGGAAPGGRVTWAPREVRESDVEDAWLVLAATDDSGTNRDVAAWAAARRTWCVNAGAAHEGTARTPATTHSGDVLVGVVTDVPPAHLSAAGRARARRAADSSAERRDGGADPRRARAVRDAIAEHLRSGGADQRRHRPATGGLGSVTLVGGGPGAVDLLTVRGRRALAEADVVVADRLGPVDVLDELAPGVEVIDVGKTPGNHPVPQHEINAILVEQAQRGRRVVRLKGGDPFVYGRGGEEVIACREAGVPVDVVPGVSSALSVPALAGIPLTHRGTVAAFHVISGHDGLDDAALAGVRDRTATLVVLMGVSQLARITAQALAAGADPALPVAIVESGSTPRQRVTRAPLGEIVERAAQVGVRAPAIIVVGDVAAEGRLDPATVA</sequence>
<gene>
    <name evidence="9" type="primary">cobA</name>
    <name evidence="9" type="ORF">FIC82_000210</name>
</gene>
<evidence type="ECO:0000256" key="2">
    <source>
        <dbReference type="ARBA" id="ARBA00022603"/>
    </source>
</evidence>
<keyword evidence="4" id="KW-0949">S-adenosyl-L-methionine</keyword>
<dbReference type="PIRSF" id="PIRSF036426">
    <property type="entry name" value="Sirohaem_synth"/>
    <property type="match status" value="1"/>
</dbReference>
<dbReference type="GO" id="GO:0004851">
    <property type="term" value="F:uroporphyrin-III C-methyltransferase activity"/>
    <property type="evidence" value="ECO:0007669"/>
    <property type="project" value="UniProtKB-EC"/>
</dbReference>
<dbReference type="SUPFAM" id="SSF53790">
    <property type="entry name" value="Tetrapyrrole methylase"/>
    <property type="match status" value="1"/>
</dbReference>
<dbReference type="InterPro" id="IPR035996">
    <property type="entry name" value="4pyrrol_Methylase_sf"/>
</dbReference>
<evidence type="ECO:0000256" key="4">
    <source>
        <dbReference type="ARBA" id="ARBA00022691"/>
    </source>
</evidence>
<dbReference type="EC" id="2.1.1.107" evidence="1"/>
<evidence type="ECO:0000256" key="5">
    <source>
        <dbReference type="ARBA" id="ARBA00023244"/>
    </source>
</evidence>
<evidence type="ECO:0000256" key="3">
    <source>
        <dbReference type="ARBA" id="ARBA00022679"/>
    </source>
</evidence>
<dbReference type="RefSeq" id="WP_168731340.1">
    <property type="nucleotide sequence ID" value="NZ_CP052757.1"/>
</dbReference>
<dbReference type="InterPro" id="IPR050161">
    <property type="entry name" value="Siro_Cobalamin_biosynth"/>
</dbReference>
<dbReference type="GO" id="GO:0043115">
    <property type="term" value="F:precorrin-2 dehydrogenase activity"/>
    <property type="evidence" value="ECO:0007669"/>
    <property type="project" value="InterPro"/>
</dbReference>
<dbReference type="NCBIfam" id="TIGR01469">
    <property type="entry name" value="cobA_cysG_Cterm"/>
    <property type="match status" value="1"/>
</dbReference>
<evidence type="ECO:0000256" key="7">
    <source>
        <dbReference type="SAM" id="MobiDB-lite"/>
    </source>
</evidence>
<dbReference type="KEGG" id="cprt:FIC82_000210"/>
<dbReference type="SUPFAM" id="SSF51735">
    <property type="entry name" value="NAD(P)-binding Rossmann-fold domains"/>
    <property type="match status" value="1"/>
</dbReference>
<evidence type="ECO:0000313" key="9">
    <source>
        <dbReference type="EMBL" id="QJW34857.1"/>
    </source>
</evidence>
<dbReference type="GO" id="GO:0019354">
    <property type="term" value="P:siroheme biosynthetic process"/>
    <property type="evidence" value="ECO:0007669"/>
    <property type="project" value="InterPro"/>
</dbReference>
<dbReference type="CDD" id="cd11642">
    <property type="entry name" value="SUMT"/>
    <property type="match status" value="1"/>
</dbReference>
<dbReference type="Pfam" id="PF13241">
    <property type="entry name" value="NAD_binding_7"/>
    <property type="match status" value="1"/>
</dbReference>
<dbReference type="PANTHER" id="PTHR45790">
    <property type="entry name" value="SIROHEME SYNTHASE-RELATED"/>
    <property type="match status" value="1"/>
</dbReference>
<keyword evidence="3 9" id="KW-0808">Transferase</keyword>